<reference evidence="2" key="2">
    <citation type="submission" date="2025-09" db="UniProtKB">
        <authorList>
            <consortium name="Ensembl"/>
        </authorList>
    </citation>
    <scope>IDENTIFICATION</scope>
</reference>
<sequence length="432" mass="49911">MMPDLTVLFCRLVPKNQCECVQESKLDVYQLKDSIDKNDLASITVRREKEFQHYLRRHPSMNKEVVIAQPNLPLSYPVHGVQVMSLHTVMIPGNWFQGATAPVTLRASLGTLSTLAEVSDDIVHGRGGKELTISTSHMKLLNFILQHITYTNVSLMDLVAKFPVTIQQPDVPKLYDPGADRKIRDLVTVTTKTFFRYHKLRALIKSIRQYYSDVKIIVADDNEHPEKIDDENVEQYIMPFAKGWFAGRNLAISQVTTKYYLWVDDDFLFTEDTKIEKMVDVLERSDLDIVGGTVKKNQYRFKIIYEQGEDGGCMHLRYGSYRLLEGFPNCEVASGVVNFFLAHTDESRRVSFDPKLQRVAHSEFFMDGMHSLRVGSCSGFSVDHQSRDRPSDSQLAEAEKNYWKFRPNTQQQIRFKLALHYFKNRLKCYTKR</sequence>
<dbReference type="Pfam" id="PF00535">
    <property type="entry name" value="Glycos_transf_2"/>
    <property type="match status" value="1"/>
</dbReference>
<evidence type="ECO:0000259" key="1">
    <source>
        <dbReference type="Pfam" id="PF00535"/>
    </source>
</evidence>
<dbReference type="Proteomes" id="UP000694392">
    <property type="component" value="Unplaced"/>
</dbReference>
<dbReference type="CDD" id="cd00761">
    <property type="entry name" value="Glyco_tranf_GTA_type"/>
    <property type="match status" value="1"/>
</dbReference>
<reference evidence="2" key="1">
    <citation type="submission" date="2025-08" db="UniProtKB">
        <authorList>
            <consortium name="Ensembl"/>
        </authorList>
    </citation>
    <scope>IDENTIFICATION</scope>
</reference>
<dbReference type="AlphaFoldDB" id="A0A8D0GQG6"/>
<feature type="domain" description="Glycosyltransferase 2-like" evidence="1">
    <location>
        <begin position="191"/>
        <end position="307"/>
    </location>
</feature>
<dbReference type="InterPro" id="IPR029044">
    <property type="entry name" value="Nucleotide-diphossugar_trans"/>
</dbReference>
<dbReference type="Gene3D" id="3.90.550.10">
    <property type="entry name" value="Spore Coat Polysaccharide Biosynthesis Protein SpsA, Chain A"/>
    <property type="match status" value="1"/>
</dbReference>
<dbReference type="GO" id="GO:0019276">
    <property type="term" value="P:UDP-N-acetylgalactosamine metabolic process"/>
    <property type="evidence" value="ECO:0007669"/>
    <property type="project" value="TreeGrafter"/>
</dbReference>
<evidence type="ECO:0000313" key="2">
    <source>
        <dbReference type="Ensembl" id="ENSSPUP00000008632.1"/>
    </source>
</evidence>
<name>A0A8D0GQG6_SPHPU</name>
<keyword evidence="3" id="KW-1185">Reference proteome</keyword>
<protein>
    <recommendedName>
        <fullName evidence="1">Glycosyltransferase 2-like domain-containing protein</fullName>
    </recommendedName>
</protein>
<proteinExistence type="predicted"/>
<dbReference type="GeneTree" id="ENSGT00390000006679"/>
<dbReference type="InterPro" id="IPR001173">
    <property type="entry name" value="Glyco_trans_2-like"/>
</dbReference>
<dbReference type="OMA" id="GDCIHRR"/>
<dbReference type="PANTHER" id="PTHR15046:SF2">
    <property type="entry name" value="BETA-1,4 N-ACETYLGALACTOSAMINYLTRANSFERASE 2"/>
    <property type="match status" value="1"/>
</dbReference>
<dbReference type="GO" id="GO:0008376">
    <property type="term" value="F:acetylgalactosaminyltransferase activity"/>
    <property type="evidence" value="ECO:0007669"/>
    <property type="project" value="TreeGrafter"/>
</dbReference>
<dbReference type="GO" id="GO:0006047">
    <property type="term" value="P:UDP-N-acetylglucosamine metabolic process"/>
    <property type="evidence" value="ECO:0007669"/>
    <property type="project" value="TreeGrafter"/>
</dbReference>
<dbReference type="Ensembl" id="ENSSPUT00000009207.1">
    <property type="protein sequence ID" value="ENSSPUP00000008632.1"/>
    <property type="gene ID" value="ENSSPUG00000006590.1"/>
</dbReference>
<evidence type="ECO:0000313" key="3">
    <source>
        <dbReference type="Proteomes" id="UP000694392"/>
    </source>
</evidence>
<accession>A0A8D0GQG6</accession>
<dbReference type="PANTHER" id="PTHR15046">
    <property type="entry name" value="GLYCO_TRANS_2-LIKE DOMAIN-CONTAINING PROTEIN"/>
    <property type="match status" value="1"/>
</dbReference>
<dbReference type="SUPFAM" id="SSF53448">
    <property type="entry name" value="Nucleotide-diphospho-sugar transferases"/>
    <property type="match status" value="1"/>
</dbReference>
<organism evidence="2 3">
    <name type="scientific">Sphenodon punctatus</name>
    <name type="common">Tuatara</name>
    <name type="synonym">Hatteria punctata</name>
    <dbReference type="NCBI Taxonomy" id="8508"/>
    <lineage>
        <taxon>Eukaryota</taxon>
        <taxon>Metazoa</taxon>
        <taxon>Chordata</taxon>
        <taxon>Craniata</taxon>
        <taxon>Vertebrata</taxon>
        <taxon>Euteleostomi</taxon>
        <taxon>Lepidosauria</taxon>
        <taxon>Sphenodontia</taxon>
        <taxon>Sphenodontidae</taxon>
        <taxon>Sphenodon</taxon>
    </lineage>
</organism>